<dbReference type="PRINTS" id="PR00038">
    <property type="entry name" value="HTHLUXR"/>
</dbReference>
<comment type="caution">
    <text evidence="8">The sequence shown here is derived from an EMBL/GenBank/DDBJ whole genome shotgun (WGS) entry which is preliminary data.</text>
</comment>
<dbReference type="PROSITE" id="PS50110">
    <property type="entry name" value="RESPONSE_REGULATORY"/>
    <property type="match status" value="1"/>
</dbReference>
<dbReference type="SMART" id="SM00421">
    <property type="entry name" value="HTH_LUXR"/>
    <property type="match status" value="1"/>
</dbReference>
<sequence>MASLKILVVEDDPIWLMCICDYLERETDMKGCHRASNKEEAIQICREVCPDVVLMDIHFSDGKFDGIDAVLEIKTFMETKIIMLTSFTEKEMIINSFAAGAVSYVAKSDYKKLPSVIRAAMCEITPIQTLMSDYLRLRKEGQLAALTQAEKEVFGLIEQGFTQSQIEKKLYKSSSTIKNQVNRILKKFNVRSSKEAIEKVKSRRFFE</sequence>
<dbReference type="SMART" id="SM00448">
    <property type="entry name" value="REC"/>
    <property type="match status" value="1"/>
</dbReference>
<dbReference type="Pfam" id="PF00072">
    <property type="entry name" value="Response_reg"/>
    <property type="match status" value="1"/>
</dbReference>
<reference evidence="9" key="1">
    <citation type="submission" date="2016-07" db="EMBL/GenBank/DDBJ databases">
        <authorList>
            <person name="Florea S."/>
            <person name="Webb J.S."/>
            <person name="Jaromczyk J."/>
            <person name="Schardl C.L."/>
        </authorList>
    </citation>
    <scope>NUCLEOTIDE SEQUENCE [LARGE SCALE GENOMIC DNA]</scope>
    <source>
        <strain evidence="9">CY1</strain>
    </source>
</reference>
<evidence type="ECO:0000256" key="5">
    <source>
        <dbReference type="PROSITE-ProRule" id="PRU00169"/>
    </source>
</evidence>
<evidence type="ECO:0008006" key="10">
    <source>
        <dbReference type="Google" id="ProtNLM"/>
    </source>
</evidence>
<feature type="domain" description="HTH luxR-type" evidence="6">
    <location>
        <begin position="139"/>
        <end position="204"/>
    </location>
</feature>
<dbReference type="SUPFAM" id="SSF52172">
    <property type="entry name" value="CheY-like"/>
    <property type="match status" value="1"/>
</dbReference>
<keyword evidence="3" id="KW-0238">DNA-binding</keyword>
<keyword evidence="1 5" id="KW-0597">Phosphoprotein</keyword>
<dbReference type="GO" id="GO:0006355">
    <property type="term" value="P:regulation of DNA-templated transcription"/>
    <property type="evidence" value="ECO:0007669"/>
    <property type="project" value="InterPro"/>
</dbReference>
<dbReference type="InterPro" id="IPR000792">
    <property type="entry name" value="Tscrpt_reg_LuxR_C"/>
</dbReference>
<dbReference type="Gene3D" id="3.40.50.2300">
    <property type="match status" value="1"/>
</dbReference>
<dbReference type="GO" id="GO:0000160">
    <property type="term" value="P:phosphorelay signal transduction system"/>
    <property type="evidence" value="ECO:0007669"/>
    <property type="project" value="InterPro"/>
</dbReference>
<feature type="modified residue" description="4-aspartylphosphate" evidence="5">
    <location>
        <position position="56"/>
    </location>
</feature>
<dbReference type="InterPro" id="IPR058245">
    <property type="entry name" value="NreC/VraR/RcsB-like_REC"/>
</dbReference>
<dbReference type="SUPFAM" id="SSF46894">
    <property type="entry name" value="C-terminal effector domain of the bipartite response regulators"/>
    <property type="match status" value="1"/>
</dbReference>
<dbReference type="OrthoDB" id="192836at2"/>
<name>A0A1V4HFC9_9BACL</name>
<organism evidence="8 9">
    <name type="scientific">Paenibacillus ferrarius</name>
    <dbReference type="NCBI Taxonomy" id="1469647"/>
    <lineage>
        <taxon>Bacteria</taxon>
        <taxon>Bacillati</taxon>
        <taxon>Bacillota</taxon>
        <taxon>Bacilli</taxon>
        <taxon>Bacillales</taxon>
        <taxon>Paenibacillaceae</taxon>
        <taxon>Paenibacillus</taxon>
    </lineage>
</organism>
<dbReference type="Proteomes" id="UP000190626">
    <property type="component" value="Unassembled WGS sequence"/>
</dbReference>
<dbReference type="CDD" id="cd06170">
    <property type="entry name" value="LuxR_C_like"/>
    <property type="match status" value="1"/>
</dbReference>
<evidence type="ECO:0000313" key="9">
    <source>
        <dbReference type="Proteomes" id="UP000190626"/>
    </source>
</evidence>
<dbReference type="GO" id="GO:0003677">
    <property type="term" value="F:DNA binding"/>
    <property type="evidence" value="ECO:0007669"/>
    <property type="project" value="UniProtKB-KW"/>
</dbReference>
<dbReference type="InterPro" id="IPR016032">
    <property type="entry name" value="Sig_transdc_resp-reg_C-effctor"/>
</dbReference>
<dbReference type="PANTHER" id="PTHR45566">
    <property type="entry name" value="HTH-TYPE TRANSCRIPTIONAL REGULATOR YHJB-RELATED"/>
    <property type="match status" value="1"/>
</dbReference>
<dbReference type="RefSeq" id="WP_079416460.1">
    <property type="nucleotide sequence ID" value="NZ_MBTG01000027.1"/>
</dbReference>
<gene>
    <name evidence="8" type="ORF">BC351_33305</name>
</gene>
<evidence type="ECO:0000313" key="8">
    <source>
        <dbReference type="EMBL" id="OPH52044.1"/>
    </source>
</evidence>
<dbReference type="InterPro" id="IPR011006">
    <property type="entry name" value="CheY-like_superfamily"/>
</dbReference>
<dbReference type="InterPro" id="IPR001789">
    <property type="entry name" value="Sig_transdc_resp-reg_receiver"/>
</dbReference>
<dbReference type="InterPro" id="IPR051015">
    <property type="entry name" value="EvgA-like"/>
</dbReference>
<evidence type="ECO:0000259" key="7">
    <source>
        <dbReference type="PROSITE" id="PS50110"/>
    </source>
</evidence>
<dbReference type="AlphaFoldDB" id="A0A1V4HFC9"/>
<feature type="domain" description="Response regulatory" evidence="7">
    <location>
        <begin position="5"/>
        <end position="122"/>
    </location>
</feature>
<evidence type="ECO:0000256" key="3">
    <source>
        <dbReference type="ARBA" id="ARBA00023125"/>
    </source>
</evidence>
<dbReference type="PROSITE" id="PS50043">
    <property type="entry name" value="HTH_LUXR_2"/>
    <property type="match status" value="1"/>
</dbReference>
<dbReference type="Pfam" id="PF00196">
    <property type="entry name" value="GerE"/>
    <property type="match status" value="1"/>
</dbReference>
<dbReference type="CDD" id="cd17535">
    <property type="entry name" value="REC_NarL-like"/>
    <property type="match status" value="1"/>
</dbReference>
<evidence type="ECO:0000256" key="4">
    <source>
        <dbReference type="ARBA" id="ARBA00023163"/>
    </source>
</evidence>
<evidence type="ECO:0000256" key="1">
    <source>
        <dbReference type="ARBA" id="ARBA00022553"/>
    </source>
</evidence>
<protein>
    <recommendedName>
        <fullName evidence="10">DNA-binding response regulator</fullName>
    </recommendedName>
</protein>
<evidence type="ECO:0000256" key="2">
    <source>
        <dbReference type="ARBA" id="ARBA00023015"/>
    </source>
</evidence>
<keyword evidence="2" id="KW-0805">Transcription regulation</keyword>
<dbReference type="EMBL" id="MBTG01000027">
    <property type="protein sequence ID" value="OPH52044.1"/>
    <property type="molecule type" value="Genomic_DNA"/>
</dbReference>
<keyword evidence="4" id="KW-0804">Transcription</keyword>
<dbReference type="STRING" id="1469647.BC351_33305"/>
<evidence type="ECO:0000259" key="6">
    <source>
        <dbReference type="PROSITE" id="PS50043"/>
    </source>
</evidence>
<proteinExistence type="predicted"/>
<dbReference type="PANTHER" id="PTHR45566:SF2">
    <property type="entry name" value="NARL SUBFAMILY"/>
    <property type="match status" value="1"/>
</dbReference>
<accession>A0A1V4HFC9</accession>
<keyword evidence="9" id="KW-1185">Reference proteome</keyword>